<dbReference type="GeneID" id="30030285"/>
<evidence type="ECO:0000313" key="2">
    <source>
        <dbReference type="EMBL" id="OBA21702.1"/>
    </source>
</evidence>
<gene>
    <name evidence="2" type="ORF">METBIDRAFT_40759</name>
</gene>
<dbReference type="CDD" id="cd22952">
    <property type="entry name" value="ART10-like"/>
    <property type="match status" value="1"/>
</dbReference>
<dbReference type="STRING" id="869754.A0A1A0HCT3"/>
<dbReference type="Gene3D" id="2.60.40.640">
    <property type="match status" value="1"/>
</dbReference>
<dbReference type="Proteomes" id="UP000092555">
    <property type="component" value="Unassembled WGS sequence"/>
</dbReference>
<name>A0A1A0HCT3_9ASCO</name>
<proteinExistence type="predicted"/>
<keyword evidence="3" id="KW-1185">Reference proteome</keyword>
<evidence type="ECO:0008006" key="4">
    <source>
        <dbReference type="Google" id="ProtNLM"/>
    </source>
</evidence>
<evidence type="ECO:0000256" key="1">
    <source>
        <dbReference type="SAM" id="MobiDB-lite"/>
    </source>
</evidence>
<dbReference type="EMBL" id="LXTC01000003">
    <property type="protein sequence ID" value="OBA21702.1"/>
    <property type="molecule type" value="Genomic_DNA"/>
</dbReference>
<feature type="compositionally biased region" description="Polar residues" evidence="1">
    <location>
        <begin position="547"/>
        <end position="567"/>
    </location>
</feature>
<sequence length="638" mass="71361">MGYDVQIEIDKSKTGGTFTNYDIISGVVKLTTTTALTLSYIQVKLEGVAETQLVIPGRADTQRRENRSRRDQKRDAKKSKRDAKDKFRQDTHKILYDSVIVFPPENVRNVSQSKDFTLAPGTYTHGFQFKIPLSNSCKKLTGISNKILFSKNNFDLVINNGNFNSRTIMKSANNYILGISNPGRPAQGKSQQPQAQEYHIDSQLPPSLPDMNGMASIKYFVKVTCKRSSILKANMRAFDPFVFLPLDLNNQYSPYREGQQFEEYRERFFRKEVVFKNRLPEVVGVKVPASKKLLPATPEQKGGSRFFGSFFASGSPKSQPSLPSRPQAKPELAVQRIDVPFAFEMRMPHPPSLSPTTAPTFKLYLVSEVDPAKYSLADYGKADQSNGLGIVYLQSLKFELTSVTILSVLDNDGNSSEIHQSRAQETLPLCYNTYQNLQFDLRKCKRQRSSSATSSGFLGPNAYELEIPSKYYENFRLPRNLAPTFHTCNIARGYGLSVVAGFSSEKVLEAGSSREVSEKVRYVDIFCPDIQVLSGLKLTSNLHSNASGTSLGKVSDSRNGSFSSGQPSDLKPPLPERRSQQSLPYPNEKKSGLSSPTDFSQNGHDDESAPLPTYDDVVRESSYQDDSEHQRARYRYGA</sequence>
<dbReference type="AlphaFoldDB" id="A0A1A0HCT3"/>
<protein>
    <recommendedName>
        <fullName evidence="4">Arrestin-like N-terminal domain-containing protein</fullName>
    </recommendedName>
</protein>
<feature type="region of interest" description="Disordered" evidence="1">
    <location>
        <begin position="547"/>
        <end position="638"/>
    </location>
</feature>
<feature type="compositionally biased region" description="Basic and acidic residues" evidence="1">
    <location>
        <begin position="60"/>
        <end position="74"/>
    </location>
</feature>
<dbReference type="InterPro" id="IPR014752">
    <property type="entry name" value="Arrestin-like_C"/>
</dbReference>
<reference evidence="2 3" key="1">
    <citation type="submission" date="2016-05" db="EMBL/GenBank/DDBJ databases">
        <title>Comparative genomics of biotechnologically important yeasts.</title>
        <authorList>
            <consortium name="DOE Joint Genome Institute"/>
            <person name="Riley R."/>
            <person name="Haridas S."/>
            <person name="Wolfe K.H."/>
            <person name="Lopes M.R."/>
            <person name="Hittinger C.T."/>
            <person name="Goker M."/>
            <person name="Salamov A."/>
            <person name="Wisecaver J."/>
            <person name="Long T.M."/>
            <person name="Aerts A.L."/>
            <person name="Barry K."/>
            <person name="Choi C."/>
            <person name="Clum A."/>
            <person name="Coughlan A.Y."/>
            <person name="Deshpande S."/>
            <person name="Douglass A.P."/>
            <person name="Hanson S.J."/>
            <person name="Klenk H.-P."/>
            <person name="LaButti K."/>
            <person name="Lapidus A."/>
            <person name="Lindquist E."/>
            <person name="Lipzen A."/>
            <person name="Meier-kolthoff J.P."/>
            <person name="Ohm R.A."/>
            <person name="Otillar R.P."/>
            <person name="Pangilinan J."/>
            <person name="Peng Y."/>
            <person name="Rokas A."/>
            <person name="Rosa C.A."/>
            <person name="Scheuner C."/>
            <person name="Sibirny A.A."/>
            <person name="Slot J.C."/>
            <person name="Stielow J.B."/>
            <person name="Sun H."/>
            <person name="Kurtzman C.P."/>
            <person name="Blackwell M."/>
            <person name="Grigoriev I.V."/>
            <person name="Jeffries T.W."/>
        </authorList>
    </citation>
    <scope>NUCLEOTIDE SEQUENCE [LARGE SCALE GENOMIC DNA]</scope>
    <source>
        <strain evidence="2 3">NRRL YB-4993</strain>
    </source>
</reference>
<organism evidence="2 3">
    <name type="scientific">Metschnikowia bicuspidata var. bicuspidata NRRL YB-4993</name>
    <dbReference type="NCBI Taxonomy" id="869754"/>
    <lineage>
        <taxon>Eukaryota</taxon>
        <taxon>Fungi</taxon>
        <taxon>Dikarya</taxon>
        <taxon>Ascomycota</taxon>
        <taxon>Saccharomycotina</taxon>
        <taxon>Pichiomycetes</taxon>
        <taxon>Metschnikowiaceae</taxon>
        <taxon>Metschnikowia</taxon>
    </lineage>
</organism>
<evidence type="ECO:0000313" key="3">
    <source>
        <dbReference type="Proteomes" id="UP000092555"/>
    </source>
</evidence>
<feature type="region of interest" description="Disordered" evidence="1">
    <location>
        <begin position="57"/>
        <end position="86"/>
    </location>
</feature>
<feature type="compositionally biased region" description="Polar residues" evidence="1">
    <location>
        <begin position="592"/>
        <end position="602"/>
    </location>
</feature>
<dbReference type="OrthoDB" id="3365616at2759"/>
<accession>A0A1A0HCT3</accession>
<dbReference type="RefSeq" id="XP_018712212.1">
    <property type="nucleotide sequence ID" value="XM_018857309.1"/>
</dbReference>
<comment type="caution">
    <text evidence="2">The sequence shown here is derived from an EMBL/GenBank/DDBJ whole genome shotgun (WGS) entry which is preliminary data.</text>
</comment>